<comment type="caution">
    <text evidence="1">The sequence shown here is derived from an EMBL/GenBank/DDBJ whole genome shotgun (WGS) entry which is preliminary data.</text>
</comment>
<accession>A0A9P6NMR0</accession>
<gene>
    <name evidence="1" type="ORF">CROQUDRAFT_92785</name>
</gene>
<sequence length="134" mass="14502">MNSWAATTLPGGFSVTGGDAVILRILRDEHTAKYPQLRPGGCCGPGDRDHRARLRHSSVVKERTKEIEDSASLHCASLLSRPNPETYVVTGGLLACVCRSEIAPWCNSGTPPHPTRTRLSPIHQSLRPSLIALP</sequence>
<name>A0A9P6NMR0_9BASI</name>
<protein>
    <submittedName>
        <fullName evidence="1">Uncharacterized protein</fullName>
    </submittedName>
</protein>
<evidence type="ECO:0000313" key="1">
    <source>
        <dbReference type="EMBL" id="KAG0146330.1"/>
    </source>
</evidence>
<proteinExistence type="predicted"/>
<dbReference type="Proteomes" id="UP000886653">
    <property type="component" value="Unassembled WGS sequence"/>
</dbReference>
<keyword evidence="2" id="KW-1185">Reference proteome</keyword>
<dbReference type="EMBL" id="MU167262">
    <property type="protein sequence ID" value="KAG0146330.1"/>
    <property type="molecule type" value="Genomic_DNA"/>
</dbReference>
<evidence type="ECO:0000313" key="2">
    <source>
        <dbReference type="Proteomes" id="UP000886653"/>
    </source>
</evidence>
<dbReference type="AlphaFoldDB" id="A0A9P6NMR0"/>
<organism evidence="1 2">
    <name type="scientific">Cronartium quercuum f. sp. fusiforme G11</name>
    <dbReference type="NCBI Taxonomy" id="708437"/>
    <lineage>
        <taxon>Eukaryota</taxon>
        <taxon>Fungi</taxon>
        <taxon>Dikarya</taxon>
        <taxon>Basidiomycota</taxon>
        <taxon>Pucciniomycotina</taxon>
        <taxon>Pucciniomycetes</taxon>
        <taxon>Pucciniales</taxon>
        <taxon>Coleosporiaceae</taxon>
        <taxon>Cronartium</taxon>
    </lineage>
</organism>
<reference evidence="1" key="1">
    <citation type="submission" date="2013-11" db="EMBL/GenBank/DDBJ databases">
        <title>Genome sequence of the fusiform rust pathogen reveals effectors for host alternation and coevolution with pine.</title>
        <authorList>
            <consortium name="DOE Joint Genome Institute"/>
            <person name="Smith K."/>
            <person name="Pendleton A."/>
            <person name="Kubisiak T."/>
            <person name="Anderson C."/>
            <person name="Salamov A."/>
            <person name="Aerts A."/>
            <person name="Riley R."/>
            <person name="Clum A."/>
            <person name="Lindquist E."/>
            <person name="Ence D."/>
            <person name="Campbell M."/>
            <person name="Kronenberg Z."/>
            <person name="Feau N."/>
            <person name="Dhillon B."/>
            <person name="Hamelin R."/>
            <person name="Burleigh J."/>
            <person name="Smith J."/>
            <person name="Yandell M."/>
            <person name="Nelson C."/>
            <person name="Grigoriev I."/>
            <person name="Davis J."/>
        </authorList>
    </citation>
    <scope>NUCLEOTIDE SEQUENCE</scope>
    <source>
        <strain evidence="1">G11</strain>
    </source>
</reference>